<name>A0A2S6NJY5_RHOGL</name>
<dbReference type="PANTHER" id="PTHR43305:SF1">
    <property type="entry name" value="FAMILY N-ACETYLTRANSFERASE, PUTATIVE (AFU_ORTHOLOGUE AFUA_2G01380)-RELATED"/>
    <property type="match status" value="1"/>
</dbReference>
<dbReference type="PANTHER" id="PTHR43305">
    <property type="entry name" value="FAMILY N-ACETYLTRANSFERASE, PUTATIVE (AFU_ORTHOLOGUE AFUA_2G01380)-RELATED"/>
    <property type="match status" value="1"/>
</dbReference>
<comment type="caution">
    <text evidence="2">The sequence shown here is derived from an EMBL/GenBank/DDBJ whole genome shotgun (WGS) entry which is preliminary data.</text>
</comment>
<keyword evidence="2" id="KW-0808">Transferase</keyword>
<dbReference type="GO" id="GO:0016747">
    <property type="term" value="F:acyltransferase activity, transferring groups other than amino-acyl groups"/>
    <property type="evidence" value="ECO:0007669"/>
    <property type="project" value="InterPro"/>
</dbReference>
<dbReference type="Pfam" id="PF00583">
    <property type="entry name" value="Acetyltransf_1"/>
    <property type="match status" value="1"/>
</dbReference>
<reference evidence="2 3" key="1">
    <citation type="journal article" date="2018" name="Arch. Microbiol.">
        <title>New insights into the metabolic potential of the phototrophic purple bacterium Rhodopila globiformis DSM 161(T) from its draft genome sequence and evidence for a vanadium-dependent nitrogenase.</title>
        <authorList>
            <person name="Imhoff J.F."/>
            <person name="Rahn T."/>
            <person name="Kunzel S."/>
            <person name="Neulinger S.C."/>
        </authorList>
    </citation>
    <scope>NUCLEOTIDE SEQUENCE [LARGE SCALE GENOMIC DNA]</scope>
    <source>
        <strain evidence="2 3">DSM 161</strain>
    </source>
</reference>
<dbReference type="Gene3D" id="3.40.630.30">
    <property type="match status" value="1"/>
</dbReference>
<protein>
    <submittedName>
        <fullName evidence="2">GNAT family N-acetyltransferase</fullName>
    </submittedName>
</protein>
<keyword evidence="3" id="KW-1185">Reference proteome</keyword>
<dbReference type="CDD" id="cd04301">
    <property type="entry name" value="NAT_SF"/>
    <property type="match status" value="1"/>
</dbReference>
<accession>A0A2S6NJY5</accession>
<dbReference type="SUPFAM" id="SSF55729">
    <property type="entry name" value="Acyl-CoA N-acyltransferases (Nat)"/>
    <property type="match status" value="1"/>
</dbReference>
<evidence type="ECO:0000313" key="3">
    <source>
        <dbReference type="Proteomes" id="UP000239724"/>
    </source>
</evidence>
<organism evidence="2 3">
    <name type="scientific">Rhodopila globiformis</name>
    <name type="common">Rhodopseudomonas globiformis</name>
    <dbReference type="NCBI Taxonomy" id="1071"/>
    <lineage>
        <taxon>Bacteria</taxon>
        <taxon>Pseudomonadati</taxon>
        <taxon>Pseudomonadota</taxon>
        <taxon>Alphaproteobacteria</taxon>
        <taxon>Acetobacterales</taxon>
        <taxon>Acetobacteraceae</taxon>
        <taxon>Rhodopila</taxon>
    </lineage>
</organism>
<dbReference type="PROSITE" id="PS51186">
    <property type="entry name" value="GNAT"/>
    <property type="match status" value="1"/>
</dbReference>
<gene>
    <name evidence="2" type="ORF">CCS01_08320</name>
</gene>
<dbReference type="OrthoDB" id="2436196at2"/>
<evidence type="ECO:0000259" key="1">
    <source>
        <dbReference type="PROSITE" id="PS51186"/>
    </source>
</evidence>
<dbReference type="InterPro" id="IPR016181">
    <property type="entry name" value="Acyl_CoA_acyltransferase"/>
</dbReference>
<proteinExistence type="predicted"/>
<evidence type="ECO:0000313" key="2">
    <source>
        <dbReference type="EMBL" id="PPQ35202.1"/>
    </source>
</evidence>
<dbReference type="InterPro" id="IPR052777">
    <property type="entry name" value="Acetyltransferase_Enz"/>
</dbReference>
<dbReference type="InterPro" id="IPR000182">
    <property type="entry name" value="GNAT_dom"/>
</dbReference>
<dbReference type="RefSeq" id="WP_104518388.1">
    <property type="nucleotide sequence ID" value="NZ_NHRY01000076.1"/>
</dbReference>
<feature type="domain" description="N-acetyltransferase" evidence="1">
    <location>
        <begin position="6"/>
        <end position="161"/>
    </location>
</feature>
<dbReference type="Proteomes" id="UP000239724">
    <property type="component" value="Unassembled WGS sequence"/>
</dbReference>
<sequence>MSEVSFRIRPARSIADIEAAVRLFEAYAASLGIDLGYQDFTAELASLPGKYTPPAGELLLARDHHGKPLGCVGLRPLAPAGCCEMKRLYVAPHARGHGLGQALVDAIVAAALRIGYREMRLDTLPTMTEAIALYRKAGFAPIEPYYDTPVAGTVFLARPLAG</sequence>
<dbReference type="AlphaFoldDB" id="A0A2S6NJY5"/>
<dbReference type="EMBL" id="NHRY01000076">
    <property type="protein sequence ID" value="PPQ35202.1"/>
    <property type="molecule type" value="Genomic_DNA"/>
</dbReference>